<gene>
    <name evidence="3" type="ORF">A2754_00360</name>
</gene>
<keyword evidence="2" id="KW-0812">Transmembrane</keyword>
<evidence type="ECO:0000256" key="1">
    <source>
        <dbReference type="PROSITE-ProRule" id="PRU00339"/>
    </source>
</evidence>
<evidence type="ECO:0000313" key="4">
    <source>
        <dbReference type="Proteomes" id="UP000177953"/>
    </source>
</evidence>
<keyword evidence="2" id="KW-1133">Transmembrane helix</keyword>
<protein>
    <submittedName>
        <fullName evidence="3">Uncharacterized protein</fullName>
    </submittedName>
</protein>
<evidence type="ECO:0000256" key="2">
    <source>
        <dbReference type="SAM" id="Phobius"/>
    </source>
</evidence>
<evidence type="ECO:0000313" key="3">
    <source>
        <dbReference type="EMBL" id="OGH68988.1"/>
    </source>
</evidence>
<dbReference type="PROSITE" id="PS50005">
    <property type="entry name" value="TPR"/>
    <property type="match status" value="1"/>
</dbReference>
<dbReference type="Proteomes" id="UP000177953">
    <property type="component" value="Unassembled WGS sequence"/>
</dbReference>
<feature type="transmembrane region" description="Helical" evidence="2">
    <location>
        <begin position="6"/>
        <end position="23"/>
    </location>
</feature>
<dbReference type="EMBL" id="MFPU01000072">
    <property type="protein sequence ID" value="OGH68988.1"/>
    <property type="molecule type" value="Genomic_DNA"/>
</dbReference>
<reference evidence="3 4" key="1">
    <citation type="journal article" date="2016" name="Nat. Commun.">
        <title>Thousands of microbial genomes shed light on interconnected biogeochemical processes in an aquifer system.</title>
        <authorList>
            <person name="Anantharaman K."/>
            <person name="Brown C.T."/>
            <person name="Hug L.A."/>
            <person name="Sharon I."/>
            <person name="Castelle C.J."/>
            <person name="Probst A.J."/>
            <person name="Thomas B.C."/>
            <person name="Singh A."/>
            <person name="Wilkins M.J."/>
            <person name="Karaoz U."/>
            <person name="Brodie E.L."/>
            <person name="Williams K.H."/>
            <person name="Hubbard S.S."/>
            <person name="Banfield J.F."/>
        </authorList>
    </citation>
    <scope>NUCLEOTIDE SEQUENCE [LARGE SCALE GENOMIC DNA]</scope>
</reference>
<feature type="repeat" description="TPR" evidence="1">
    <location>
        <begin position="109"/>
        <end position="142"/>
    </location>
</feature>
<sequence>MNRKKILIAGGAGLVIIVLGLLWQQGFLGGDRRLYRSIKENSELVSLFNAAKSKEAEISKDSEKPVPYLDAALDWKSIGERVVDNKNDFFAKSLAVYERGIEKFGQGNVLFYLNAGHVAESMGNYDKAGSYYMKAIEISPADESGYLDLVNLYYYKLHKSKEEILPIFDAGLSKMAFTTPLISGRATYLRRIGAYAEALKDFQVLSRAFPGNLGYKEIIQELQNNIRQASGK</sequence>
<dbReference type="InterPro" id="IPR019734">
    <property type="entry name" value="TPR_rpt"/>
</dbReference>
<accession>A0A1F6MBQ5</accession>
<organism evidence="3 4">
    <name type="scientific">Candidatus Magasanikbacteria bacterium RIFCSPHIGHO2_01_FULL_47_8</name>
    <dbReference type="NCBI Taxonomy" id="1798673"/>
    <lineage>
        <taxon>Bacteria</taxon>
        <taxon>Candidatus Magasanikiibacteriota</taxon>
    </lineage>
</organism>
<dbReference type="AlphaFoldDB" id="A0A1F6MBQ5"/>
<comment type="caution">
    <text evidence="3">The sequence shown here is derived from an EMBL/GenBank/DDBJ whole genome shotgun (WGS) entry which is preliminary data.</text>
</comment>
<name>A0A1F6MBQ5_9BACT</name>
<dbReference type="Pfam" id="PF13181">
    <property type="entry name" value="TPR_8"/>
    <property type="match status" value="1"/>
</dbReference>
<dbReference type="InterPro" id="IPR011990">
    <property type="entry name" value="TPR-like_helical_dom_sf"/>
</dbReference>
<dbReference type="Gene3D" id="1.25.40.10">
    <property type="entry name" value="Tetratricopeptide repeat domain"/>
    <property type="match status" value="1"/>
</dbReference>
<keyword evidence="1" id="KW-0802">TPR repeat</keyword>
<keyword evidence="2" id="KW-0472">Membrane</keyword>
<dbReference type="SUPFAM" id="SSF48452">
    <property type="entry name" value="TPR-like"/>
    <property type="match status" value="1"/>
</dbReference>
<dbReference type="SMART" id="SM00028">
    <property type="entry name" value="TPR"/>
    <property type="match status" value="2"/>
</dbReference>
<proteinExistence type="predicted"/>